<organism evidence="2 3">
    <name type="scientific">Theobroma cacao</name>
    <name type="common">Cacao</name>
    <name type="synonym">Cocoa</name>
    <dbReference type="NCBI Taxonomy" id="3641"/>
    <lineage>
        <taxon>Eukaryota</taxon>
        <taxon>Viridiplantae</taxon>
        <taxon>Streptophyta</taxon>
        <taxon>Embryophyta</taxon>
        <taxon>Tracheophyta</taxon>
        <taxon>Spermatophyta</taxon>
        <taxon>Magnoliopsida</taxon>
        <taxon>eudicotyledons</taxon>
        <taxon>Gunneridae</taxon>
        <taxon>Pentapetalae</taxon>
        <taxon>rosids</taxon>
        <taxon>malvids</taxon>
        <taxon>Malvales</taxon>
        <taxon>Malvaceae</taxon>
        <taxon>Byttnerioideae</taxon>
        <taxon>Theobroma</taxon>
    </lineage>
</organism>
<protein>
    <recommendedName>
        <fullName evidence="4">RNase H type-1 domain-containing protein</fullName>
    </recommendedName>
</protein>
<dbReference type="InParanoid" id="A0A061GG28"/>
<evidence type="ECO:0008006" key="4">
    <source>
        <dbReference type="Google" id="ProtNLM"/>
    </source>
</evidence>
<dbReference type="HOGENOM" id="CLU_2042294_0_0_1"/>
<proteinExistence type="predicted"/>
<dbReference type="PANTHER" id="PTHR33033:SF108">
    <property type="entry name" value="OS02G0587700 PROTEIN"/>
    <property type="match status" value="1"/>
</dbReference>
<dbReference type="Gramene" id="EOY25999">
    <property type="protein sequence ID" value="EOY25999"/>
    <property type="gene ID" value="TCM_027386"/>
</dbReference>
<dbReference type="AlphaFoldDB" id="A0A061GG28"/>
<dbReference type="EMBL" id="CM001884">
    <property type="protein sequence ID" value="EOY25999.1"/>
    <property type="molecule type" value="Genomic_DNA"/>
</dbReference>
<evidence type="ECO:0000313" key="3">
    <source>
        <dbReference type="Proteomes" id="UP000026915"/>
    </source>
</evidence>
<name>A0A061GG28_THECC</name>
<evidence type="ECO:0000256" key="1">
    <source>
        <dbReference type="SAM" id="SignalP"/>
    </source>
</evidence>
<evidence type="ECO:0000313" key="2">
    <source>
        <dbReference type="EMBL" id="EOY25999.1"/>
    </source>
</evidence>
<sequence>MLPFVLFAMLNLRPLLISSSLARLLRTSGCTIAAFGGLAGFTQEIKRKVISKWMRPPPGSYKLNVDSFAFGKPRLAGMEGAIRDHEGFIKGVFSTPIGIEDSNYLEFLAIKEGLFFFFSSP</sequence>
<reference evidence="2 3" key="1">
    <citation type="journal article" date="2013" name="Genome Biol.">
        <title>The genome sequence of the most widely cultivated cacao type and its use to identify candidate genes regulating pod color.</title>
        <authorList>
            <person name="Motamayor J.C."/>
            <person name="Mockaitis K."/>
            <person name="Schmutz J."/>
            <person name="Haiminen N."/>
            <person name="Iii D.L."/>
            <person name="Cornejo O."/>
            <person name="Findley S.D."/>
            <person name="Zheng P."/>
            <person name="Utro F."/>
            <person name="Royaert S."/>
            <person name="Saski C."/>
            <person name="Jenkins J."/>
            <person name="Podicheti R."/>
            <person name="Zhao M."/>
            <person name="Scheffler B.E."/>
            <person name="Stack J.C."/>
            <person name="Feltus F.A."/>
            <person name="Mustiga G.M."/>
            <person name="Amores F."/>
            <person name="Phillips W."/>
            <person name="Marelli J.P."/>
            <person name="May G.D."/>
            <person name="Shapiro H."/>
            <person name="Ma J."/>
            <person name="Bustamante C.D."/>
            <person name="Schnell R.J."/>
            <person name="Main D."/>
            <person name="Gilbert D."/>
            <person name="Parida L."/>
            <person name="Kuhn D.N."/>
        </authorList>
    </citation>
    <scope>NUCLEOTIDE SEQUENCE [LARGE SCALE GENOMIC DNA]</scope>
    <source>
        <strain evidence="3">cv. Matina 1-6</strain>
    </source>
</reference>
<keyword evidence="3" id="KW-1185">Reference proteome</keyword>
<feature type="chain" id="PRO_5001599076" description="RNase H type-1 domain-containing protein" evidence="1">
    <location>
        <begin position="19"/>
        <end position="121"/>
    </location>
</feature>
<dbReference type="Proteomes" id="UP000026915">
    <property type="component" value="Chromosome 6"/>
</dbReference>
<keyword evidence="1" id="KW-0732">Signal</keyword>
<dbReference type="PANTHER" id="PTHR33033">
    <property type="entry name" value="POLYNUCLEOTIDYL TRANSFERASE, RIBONUCLEASE H-LIKE SUPERFAMILY PROTEIN-RELATED"/>
    <property type="match status" value="1"/>
</dbReference>
<gene>
    <name evidence="2" type="ORF">TCM_027386</name>
</gene>
<accession>A0A061GG28</accession>
<feature type="signal peptide" evidence="1">
    <location>
        <begin position="1"/>
        <end position="18"/>
    </location>
</feature>